<feature type="region of interest" description="Disordered" evidence="1">
    <location>
        <begin position="44"/>
        <end position="126"/>
    </location>
</feature>
<feature type="compositionally biased region" description="Basic and acidic residues" evidence="1">
    <location>
        <begin position="66"/>
        <end position="78"/>
    </location>
</feature>
<dbReference type="EMBL" id="BHXC01000006">
    <property type="protein sequence ID" value="GCB89631.1"/>
    <property type="molecule type" value="Genomic_DNA"/>
</dbReference>
<evidence type="ECO:0000256" key="2">
    <source>
        <dbReference type="SAM" id="SignalP"/>
    </source>
</evidence>
<dbReference type="RefSeq" id="WP_124428106.1">
    <property type="nucleotide sequence ID" value="NZ_BHXC01000006.1"/>
</dbReference>
<reference evidence="3 4" key="1">
    <citation type="journal article" date="2019" name="Microbiol. Resour. Announc.">
        <title>Draft Genome Sequence of the Most Traditional epsilon-Poly-l-Lysine Producer, Streptomyces albulus NBRC14147.</title>
        <authorList>
            <person name="Yamanaka K."/>
            <person name="Hamano Y."/>
        </authorList>
    </citation>
    <scope>NUCLEOTIDE SEQUENCE [LARGE SCALE GENOMIC DNA]</scope>
    <source>
        <strain evidence="3 4">NBRC 14147</strain>
    </source>
</reference>
<protein>
    <submittedName>
        <fullName evidence="3">Uncharacterized protein</fullName>
    </submittedName>
</protein>
<accession>A0A401QW49</accession>
<gene>
    <name evidence="3" type="ORF">SALB_02319</name>
</gene>
<dbReference type="AlphaFoldDB" id="A0A401QW49"/>
<evidence type="ECO:0000256" key="1">
    <source>
        <dbReference type="SAM" id="MobiDB-lite"/>
    </source>
</evidence>
<comment type="caution">
    <text evidence="3">The sequence shown here is derived from an EMBL/GenBank/DDBJ whole genome shotgun (WGS) entry which is preliminary data.</text>
</comment>
<organism evidence="3 4">
    <name type="scientific">Streptomyces noursei</name>
    <name type="common">Streptomyces albulus</name>
    <dbReference type="NCBI Taxonomy" id="1971"/>
    <lineage>
        <taxon>Bacteria</taxon>
        <taxon>Bacillati</taxon>
        <taxon>Actinomycetota</taxon>
        <taxon>Actinomycetes</taxon>
        <taxon>Kitasatosporales</taxon>
        <taxon>Streptomycetaceae</taxon>
        <taxon>Streptomyces</taxon>
    </lineage>
</organism>
<feature type="chain" id="PRO_5039672502" evidence="2">
    <location>
        <begin position="42"/>
        <end position="138"/>
    </location>
</feature>
<proteinExistence type="predicted"/>
<evidence type="ECO:0000313" key="4">
    <source>
        <dbReference type="Proteomes" id="UP000288351"/>
    </source>
</evidence>
<name>A0A401QW49_STRNR</name>
<feature type="signal peptide" evidence="2">
    <location>
        <begin position="1"/>
        <end position="41"/>
    </location>
</feature>
<dbReference type="Proteomes" id="UP000288351">
    <property type="component" value="Unassembled WGS sequence"/>
</dbReference>
<sequence>MRKDTGISGARPPMAAWCRLPLTALLVVLTFLLGAAAPACAAAAARPAASASGATGKSAAANSSSEEEKHSKRESERSRPRRMAPAAEGVPPARRPLPPHLSGVAGDDGATGRAPTADRDAAASRPSELPLLHCVFRC</sequence>
<evidence type="ECO:0000313" key="3">
    <source>
        <dbReference type="EMBL" id="GCB89631.1"/>
    </source>
</evidence>
<keyword evidence="2" id="KW-0732">Signal</keyword>
<feature type="compositionally biased region" description="Low complexity" evidence="1">
    <location>
        <begin position="44"/>
        <end position="64"/>
    </location>
</feature>